<evidence type="ECO:0000313" key="10">
    <source>
        <dbReference type="Proteomes" id="UP000054408"/>
    </source>
</evidence>
<dbReference type="InterPro" id="IPR017441">
    <property type="entry name" value="Protein_kinase_ATP_BS"/>
</dbReference>
<feature type="region of interest" description="Disordered" evidence="7">
    <location>
        <begin position="402"/>
        <end position="460"/>
    </location>
</feature>
<dbReference type="InterPro" id="IPR000719">
    <property type="entry name" value="Prot_kinase_dom"/>
</dbReference>
<dbReference type="PROSITE" id="PS50011">
    <property type="entry name" value="PROTEIN_KINASE_DOM"/>
    <property type="match status" value="1"/>
</dbReference>
<dbReference type="eggNOG" id="KOG0198">
    <property type="taxonomic scope" value="Eukaryota"/>
</dbReference>
<dbReference type="EMBL" id="GL349487">
    <property type="protein sequence ID" value="KNC54226.1"/>
    <property type="molecule type" value="Genomic_DNA"/>
</dbReference>
<protein>
    <submittedName>
        <fullName evidence="9">STE/STE11 protein kinase</fullName>
    </submittedName>
</protein>
<evidence type="ECO:0000256" key="4">
    <source>
        <dbReference type="ARBA" id="ARBA00022777"/>
    </source>
</evidence>
<feature type="region of interest" description="Disordered" evidence="7">
    <location>
        <begin position="1"/>
        <end position="45"/>
    </location>
</feature>
<dbReference type="RefSeq" id="XP_013753864.1">
    <property type="nucleotide sequence ID" value="XM_013898410.1"/>
</dbReference>
<feature type="binding site" evidence="6">
    <location>
        <position position="92"/>
    </location>
    <ligand>
        <name>ATP</name>
        <dbReference type="ChEBI" id="CHEBI:30616"/>
    </ligand>
</feature>
<dbReference type="OrthoDB" id="266718at2759"/>
<evidence type="ECO:0000256" key="7">
    <source>
        <dbReference type="SAM" id="MobiDB-lite"/>
    </source>
</evidence>
<dbReference type="PANTHER" id="PTHR11584">
    <property type="entry name" value="SERINE/THREONINE PROTEIN KINASE"/>
    <property type="match status" value="1"/>
</dbReference>
<keyword evidence="4 9" id="KW-0418">Kinase</keyword>
<feature type="region of interest" description="Disordered" evidence="7">
    <location>
        <begin position="486"/>
        <end position="671"/>
    </location>
</feature>
<accession>A0A0L0DQC4</accession>
<sequence length="740" mass="77661">MGCASSRRGKSSNQVRPEGFVTRPVGGGGGSAGNMQRNGTGLSGGSSGFPADGACSVGAPQSWQKGSLLGQGGYGKVYMALNSETGELLAVKEVTLEASSVLSGGSSAALASHVVSLEHEIDMLSRLTHPNIVRYRGTSRDEAALYIFLEYMPCGSIASLLSKFGPLSEGVISKYSRQILMGLDYLHRNSVVHRDIKGSNLLLNTDGAVKLADFGASKTMSKLTTRKAGRRRGDDPTGRTAQLLMGTPQYMAPEAIASPEAFSPKTDVWALGCTVIEMLTARLPWADAGNNAVATMYAVADTKTHPPYPSSVSPLVNSFLRRCFAIKPSSRDTAAELLVHMFITTAPSALSAVPLADLRPGLGTDLSFDVRSGASDAGSTGEFSHVSVPGLSATFVASGQSSPMEALVPRRSSGASANRAVMRLRSPSATRRSLDISPRSRFPPGQSPSGSTTTTTSVHGRAESVVSACEDGMDVLTAVTSSPSLSTLGARAAQQRRGDSRESGDAGMLKGTQSFYTPRAGGAALANVPHPPASRTSRRAMSPPASAVVEYVYSPPQPASPKSGRSDSRVFRYNGGASHESEDDTEPISPLSRAFSPAESRRNRNSSVSRYSPTTPGTSQPVTPVVARTPVSPHIPSRSSQRSSQQTVSNNSIGHRHSPHPRSPHTPHFSPPFKQLTIDVKADEAALPRAVLVSDEFEGGGGRGILSRIASPRSGATTPNGSIRKRRTLSISIQNARLAV</sequence>
<feature type="domain" description="Protein kinase" evidence="8">
    <location>
        <begin position="63"/>
        <end position="343"/>
    </location>
</feature>
<proteinExistence type="predicted"/>
<name>A0A0L0DQC4_THETB</name>
<feature type="compositionally biased region" description="Basic residues" evidence="7">
    <location>
        <begin position="654"/>
        <end position="665"/>
    </location>
</feature>
<evidence type="ECO:0000256" key="2">
    <source>
        <dbReference type="ARBA" id="ARBA00022679"/>
    </source>
</evidence>
<keyword evidence="2" id="KW-0808">Transferase</keyword>
<keyword evidence="3 6" id="KW-0547">Nucleotide-binding</keyword>
<evidence type="ECO:0000313" key="9">
    <source>
        <dbReference type="EMBL" id="KNC54226.1"/>
    </source>
</evidence>
<evidence type="ECO:0000256" key="1">
    <source>
        <dbReference type="ARBA" id="ARBA00022527"/>
    </source>
</evidence>
<feature type="compositionally biased region" description="Polar residues" evidence="7">
    <location>
        <begin position="611"/>
        <end position="622"/>
    </location>
</feature>
<gene>
    <name evidence="9" type="ORF">AMSG_10018</name>
</gene>
<dbReference type="GeneID" id="25568350"/>
<dbReference type="OMA" id="THTIVQR"/>
<dbReference type="InterPro" id="IPR008271">
    <property type="entry name" value="Ser/Thr_kinase_AS"/>
</dbReference>
<dbReference type="STRING" id="461836.A0A0L0DQC4"/>
<dbReference type="Proteomes" id="UP000054408">
    <property type="component" value="Unassembled WGS sequence"/>
</dbReference>
<keyword evidence="1" id="KW-0723">Serine/threonine-protein kinase</keyword>
<evidence type="ECO:0000259" key="8">
    <source>
        <dbReference type="PROSITE" id="PS50011"/>
    </source>
</evidence>
<evidence type="ECO:0000256" key="6">
    <source>
        <dbReference type="PROSITE-ProRule" id="PRU10141"/>
    </source>
</evidence>
<evidence type="ECO:0000256" key="5">
    <source>
        <dbReference type="ARBA" id="ARBA00022840"/>
    </source>
</evidence>
<dbReference type="SMART" id="SM00220">
    <property type="entry name" value="S_TKc"/>
    <property type="match status" value="1"/>
</dbReference>
<dbReference type="Pfam" id="PF00069">
    <property type="entry name" value="Pkinase"/>
    <property type="match status" value="1"/>
</dbReference>
<dbReference type="PROSITE" id="PS00108">
    <property type="entry name" value="PROTEIN_KINASE_ST"/>
    <property type="match status" value="1"/>
</dbReference>
<dbReference type="PROSITE" id="PS00107">
    <property type="entry name" value="PROTEIN_KINASE_ATP"/>
    <property type="match status" value="1"/>
</dbReference>
<keyword evidence="5 6" id="KW-0067">ATP-binding</keyword>
<feature type="compositionally biased region" description="Low complexity" evidence="7">
    <location>
        <begin position="637"/>
        <end position="646"/>
    </location>
</feature>
<dbReference type="GO" id="GO:0004674">
    <property type="term" value="F:protein serine/threonine kinase activity"/>
    <property type="evidence" value="ECO:0007669"/>
    <property type="project" value="UniProtKB-KW"/>
</dbReference>
<dbReference type="SUPFAM" id="SSF56112">
    <property type="entry name" value="Protein kinase-like (PK-like)"/>
    <property type="match status" value="1"/>
</dbReference>
<dbReference type="Gene3D" id="1.10.510.10">
    <property type="entry name" value="Transferase(Phosphotransferase) domain 1"/>
    <property type="match status" value="1"/>
</dbReference>
<dbReference type="InterPro" id="IPR011009">
    <property type="entry name" value="Kinase-like_dom_sf"/>
</dbReference>
<evidence type="ECO:0000256" key="3">
    <source>
        <dbReference type="ARBA" id="ARBA00022741"/>
    </source>
</evidence>
<feature type="compositionally biased region" description="Low complexity" evidence="7">
    <location>
        <begin position="443"/>
        <end position="457"/>
    </location>
</feature>
<dbReference type="CDD" id="cd06606">
    <property type="entry name" value="STKc_MAPKKK"/>
    <property type="match status" value="1"/>
</dbReference>
<keyword evidence="10" id="KW-1185">Reference proteome</keyword>
<dbReference type="AlphaFoldDB" id="A0A0L0DQC4"/>
<dbReference type="GO" id="GO:0005524">
    <property type="term" value="F:ATP binding"/>
    <property type="evidence" value="ECO:0007669"/>
    <property type="project" value="UniProtKB-UniRule"/>
</dbReference>
<dbReference type="PANTHER" id="PTHR11584:SF369">
    <property type="entry name" value="MITOGEN-ACTIVATED PROTEIN KINASE KINASE KINASE 19-RELATED"/>
    <property type="match status" value="1"/>
</dbReference>
<organism evidence="9 10">
    <name type="scientific">Thecamonas trahens ATCC 50062</name>
    <dbReference type="NCBI Taxonomy" id="461836"/>
    <lineage>
        <taxon>Eukaryota</taxon>
        <taxon>Apusozoa</taxon>
        <taxon>Apusomonadida</taxon>
        <taxon>Apusomonadidae</taxon>
        <taxon>Thecamonas</taxon>
    </lineage>
</organism>
<reference evidence="9 10" key="1">
    <citation type="submission" date="2010-05" db="EMBL/GenBank/DDBJ databases">
        <title>The Genome Sequence of Thecamonas trahens ATCC 50062.</title>
        <authorList>
            <consortium name="The Broad Institute Genome Sequencing Platform"/>
            <person name="Russ C."/>
            <person name="Cuomo C."/>
            <person name="Shea T."/>
            <person name="Young S.K."/>
            <person name="Zeng Q."/>
            <person name="Koehrsen M."/>
            <person name="Haas B."/>
            <person name="Borodovsky M."/>
            <person name="Guigo R."/>
            <person name="Alvarado L."/>
            <person name="Berlin A."/>
            <person name="Bochicchio J."/>
            <person name="Borenstein D."/>
            <person name="Chapman S."/>
            <person name="Chen Z."/>
            <person name="Freedman E."/>
            <person name="Gellesch M."/>
            <person name="Goldberg J."/>
            <person name="Griggs A."/>
            <person name="Gujja S."/>
            <person name="Heilman E."/>
            <person name="Heiman D."/>
            <person name="Hepburn T."/>
            <person name="Howarth C."/>
            <person name="Jen D."/>
            <person name="Larson L."/>
            <person name="Mehta T."/>
            <person name="Park D."/>
            <person name="Pearson M."/>
            <person name="Roberts A."/>
            <person name="Saif S."/>
            <person name="Shenoy N."/>
            <person name="Sisk P."/>
            <person name="Stolte C."/>
            <person name="Sykes S."/>
            <person name="Thomson T."/>
            <person name="Walk T."/>
            <person name="White J."/>
            <person name="Yandava C."/>
            <person name="Burger G."/>
            <person name="Gray M.W."/>
            <person name="Holland P.W.H."/>
            <person name="King N."/>
            <person name="Lang F.B.F."/>
            <person name="Roger A.J."/>
            <person name="Ruiz-Trillo I."/>
            <person name="Lander E."/>
            <person name="Nusbaum C."/>
        </authorList>
    </citation>
    <scope>NUCLEOTIDE SEQUENCE [LARGE SCALE GENOMIC DNA]</scope>
    <source>
        <strain evidence="9 10">ATCC 50062</strain>
    </source>
</reference>